<reference evidence="1" key="1">
    <citation type="submission" date="2014-01" db="EMBL/GenBank/DDBJ databases">
        <authorList>
            <person name="Brown-Elliot B."/>
            <person name="Wallace R."/>
            <person name="Lenaerts A."/>
            <person name="Ordway D."/>
            <person name="DeGroote M.A."/>
            <person name="Parker T."/>
            <person name="Sizemore C."/>
            <person name="Tallon L.J."/>
            <person name="Sadzewicz L.K."/>
            <person name="Sengamalay N."/>
            <person name="Fraser C.M."/>
            <person name="Hine E."/>
            <person name="Shefchek K.A."/>
            <person name="Das S.P."/>
            <person name="Tettelin H."/>
        </authorList>
    </citation>
    <scope>NUCLEOTIDE SEQUENCE [LARGE SCALE GENOMIC DNA]</scope>
    <source>
        <strain evidence="1">4042</strain>
    </source>
</reference>
<accession>X7YKE0</accession>
<name>X7YKE0_MYCXE</name>
<organism evidence="1">
    <name type="scientific">Mycobacterium xenopi 4042</name>
    <dbReference type="NCBI Taxonomy" id="1299334"/>
    <lineage>
        <taxon>Bacteria</taxon>
        <taxon>Bacillati</taxon>
        <taxon>Actinomycetota</taxon>
        <taxon>Actinomycetes</taxon>
        <taxon>Mycobacteriales</taxon>
        <taxon>Mycobacteriaceae</taxon>
        <taxon>Mycobacterium</taxon>
    </lineage>
</organism>
<dbReference type="EMBL" id="JAOB01000093">
    <property type="protein sequence ID" value="EUA06998.1"/>
    <property type="molecule type" value="Genomic_DNA"/>
</dbReference>
<dbReference type="AlphaFoldDB" id="X7YKE0"/>
<proteinExistence type="predicted"/>
<protein>
    <submittedName>
        <fullName evidence="1">Efflux ABC transporter, permease domain protein</fullName>
    </submittedName>
</protein>
<comment type="caution">
    <text evidence="1">The sequence shown here is derived from an EMBL/GenBank/DDBJ whole genome shotgun (WGS) entry which is preliminary data.</text>
</comment>
<gene>
    <name evidence="1" type="ORF">I553_0641</name>
</gene>
<dbReference type="PATRIC" id="fig|1299334.3.peg.10219"/>
<evidence type="ECO:0000313" key="1">
    <source>
        <dbReference type="EMBL" id="EUA06998.1"/>
    </source>
</evidence>
<sequence length="117" mass="12617">MVLTQNLGKTLGVGVGDGLRLQTPHGPRQAAVLALVPYFSTVIGTVGMDLDHLRAWFDRPAATTLQIFAAPAQIARDCWQMSAASCPHPTTFTTAVSRFPASRRRCTRACSSPTRYG</sequence>